<reference evidence="2 3" key="1">
    <citation type="submission" date="2018-08" db="EMBL/GenBank/DDBJ databases">
        <title>Sequencing the genomes of 1000 actinobacteria strains.</title>
        <authorList>
            <person name="Klenk H.-P."/>
        </authorList>
    </citation>
    <scope>NUCLEOTIDE SEQUENCE [LARGE SCALE GENOMIC DNA]</scope>
    <source>
        <strain evidence="2 3">DSM 22891</strain>
    </source>
</reference>
<dbReference type="InterPro" id="IPR025559">
    <property type="entry name" value="Eis_dom"/>
</dbReference>
<dbReference type="OrthoDB" id="3498897at2"/>
<dbReference type="AlphaFoldDB" id="A0A3D9UZY6"/>
<evidence type="ECO:0000313" key="3">
    <source>
        <dbReference type="Proteomes" id="UP000256485"/>
    </source>
</evidence>
<dbReference type="PROSITE" id="PS51186">
    <property type="entry name" value="GNAT"/>
    <property type="match status" value="1"/>
</dbReference>
<keyword evidence="3" id="KW-1185">Reference proteome</keyword>
<dbReference type="Pfam" id="PF13527">
    <property type="entry name" value="Acetyltransf_9"/>
    <property type="match status" value="1"/>
</dbReference>
<name>A0A3D9UZY6_THECX</name>
<dbReference type="InterPro" id="IPR051554">
    <property type="entry name" value="Acetyltransferase_Eis"/>
</dbReference>
<gene>
    <name evidence="2" type="ORF">DFJ64_0439</name>
</gene>
<feature type="domain" description="N-acetyltransferase" evidence="1">
    <location>
        <begin position="12"/>
        <end position="157"/>
    </location>
</feature>
<dbReference type="SUPFAM" id="SSF55729">
    <property type="entry name" value="Acyl-CoA N-acyltransferases (Nat)"/>
    <property type="match status" value="1"/>
</dbReference>
<proteinExistence type="predicted"/>
<dbReference type="Pfam" id="PF13530">
    <property type="entry name" value="SCP2_2"/>
    <property type="match status" value="1"/>
</dbReference>
<dbReference type="InterPro" id="IPR016181">
    <property type="entry name" value="Acyl_CoA_acyltransferase"/>
</dbReference>
<dbReference type="Gene3D" id="3.40.630.30">
    <property type="match status" value="2"/>
</dbReference>
<sequence length="407" mass="45158">MCQSLACGLMAIEVRTARDDERQALHRLSQQAFAARPAPYEEADDRSTTPLDRRLVACEDGRIVGKLAVWEMGQWFGGRRVPMGGVAGVAVEPFARGRGVASALLREALQAMRERGETISTLFPMNHRLYRRHGWEVAGAHPESRLDLGALQALPAPRRRATIRPAEPADLPALRRLHEEVWRDEPGSLWHGPEFARRRMLPYEGHQDVYVAEREGRVVGFVTVARGDAPDDRGFYTLTVRTYAAIDLDAELELFRLLSSYHPVAEVATVVLHQSAATPLYLGERMLRPTGLGWCWMTRLVDARGAVAARGYREDVDVEVHLDVHDDSAPWNAGAYVLRVKDGHGSLEPGGRGQVRVGIGPLAALYTGWANPRRLRRLGLLDGADEAELAALEGAFGGRTPWLQEFF</sequence>
<dbReference type="EMBL" id="QTUC01000001">
    <property type="protein sequence ID" value="REF35068.1"/>
    <property type="molecule type" value="Genomic_DNA"/>
</dbReference>
<keyword evidence="2" id="KW-0808">Transferase</keyword>
<dbReference type="Proteomes" id="UP000256485">
    <property type="component" value="Unassembled WGS sequence"/>
</dbReference>
<evidence type="ECO:0000313" key="2">
    <source>
        <dbReference type="EMBL" id="REF35068.1"/>
    </source>
</evidence>
<protein>
    <submittedName>
        <fullName evidence="2">Putative acetyltransferase</fullName>
    </submittedName>
</protein>
<dbReference type="PANTHER" id="PTHR37817:SF1">
    <property type="entry name" value="N-ACETYLTRANSFERASE EIS"/>
    <property type="match status" value="1"/>
</dbReference>
<dbReference type="GO" id="GO:0034069">
    <property type="term" value="F:aminoglycoside N-acetyltransferase activity"/>
    <property type="evidence" value="ECO:0007669"/>
    <property type="project" value="TreeGrafter"/>
</dbReference>
<dbReference type="CDD" id="cd04301">
    <property type="entry name" value="NAT_SF"/>
    <property type="match status" value="1"/>
</dbReference>
<comment type="caution">
    <text evidence="2">The sequence shown here is derived from an EMBL/GenBank/DDBJ whole genome shotgun (WGS) entry which is preliminary data.</text>
</comment>
<dbReference type="Gene3D" id="3.30.1050.10">
    <property type="entry name" value="SCP2 sterol-binding domain"/>
    <property type="match status" value="1"/>
</dbReference>
<dbReference type="GO" id="GO:0030649">
    <property type="term" value="P:aminoglycoside antibiotic catabolic process"/>
    <property type="evidence" value="ECO:0007669"/>
    <property type="project" value="TreeGrafter"/>
</dbReference>
<dbReference type="InterPro" id="IPR036527">
    <property type="entry name" value="SCP2_sterol-bd_dom_sf"/>
</dbReference>
<accession>A0A3D9UZY6</accession>
<dbReference type="SUPFAM" id="SSF55718">
    <property type="entry name" value="SCP-like"/>
    <property type="match status" value="1"/>
</dbReference>
<evidence type="ECO:0000259" key="1">
    <source>
        <dbReference type="PROSITE" id="PS51186"/>
    </source>
</evidence>
<dbReference type="PANTHER" id="PTHR37817">
    <property type="entry name" value="N-ACETYLTRANSFERASE EIS"/>
    <property type="match status" value="1"/>
</dbReference>
<organism evidence="2 3">
    <name type="scientific">Thermasporomyces composti</name>
    <dbReference type="NCBI Taxonomy" id="696763"/>
    <lineage>
        <taxon>Bacteria</taxon>
        <taxon>Bacillati</taxon>
        <taxon>Actinomycetota</taxon>
        <taxon>Actinomycetes</taxon>
        <taxon>Propionibacteriales</taxon>
        <taxon>Nocardioidaceae</taxon>
        <taxon>Thermasporomyces</taxon>
    </lineage>
</organism>
<dbReference type="InterPro" id="IPR000182">
    <property type="entry name" value="GNAT_dom"/>
</dbReference>